<keyword evidence="4" id="KW-1185">Reference proteome</keyword>
<proteinExistence type="predicted"/>
<gene>
    <name evidence="3" type="primary">Aste57867_15029</name>
    <name evidence="2" type="ORF">As57867_014973</name>
    <name evidence="3" type="ORF">ASTE57867_15029</name>
</gene>
<organism evidence="3 4">
    <name type="scientific">Aphanomyces stellatus</name>
    <dbReference type="NCBI Taxonomy" id="120398"/>
    <lineage>
        <taxon>Eukaryota</taxon>
        <taxon>Sar</taxon>
        <taxon>Stramenopiles</taxon>
        <taxon>Oomycota</taxon>
        <taxon>Saprolegniomycetes</taxon>
        <taxon>Saprolegniales</taxon>
        <taxon>Verrucalvaceae</taxon>
        <taxon>Aphanomyces</taxon>
    </lineage>
</organism>
<evidence type="ECO:0000313" key="4">
    <source>
        <dbReference type="Proteomes" id="UP000332933"/>
    </source>
</evidence>
<evidence type="ECO:0000256" key="1">
    <source>
        <dbReference type="SAM" id="MobiDB-lite"/>
    </source>
</evidence>
<protein>
    <submittedName>
        <fullName evidence="3">Aste57867_15029 protein</fullName>
    </submittedName>
</protein>
<accession>A0A485L323</accession>
<dbReference type="EMBL" id="CAADRA010005629">
    <property type="protein sequence ID" value="VFT91843.1"/>
    <property type="molecule type" value="Genomic_DNA"/>
</dbReference>
<dbReference type="AlphaFoldDB" id="A0A485L323"/>
<evidence type="ECO:0000313" key="2">
    <source>
        <dbReference type="EMBL" id="KAF0694059.1"/>
    </source>
</evidence>
<dbReference type="EMBL" id="VJMH01005608">
    <property type="protein sequence ID" value="KAF0694059.1"/>
    <property type="molecule type" value="Genomic_DNA"/>
</dbReference>
<evidence type="ECO:0000313" key="3">
    <source>
        <dbReference type="EMBL" id="VFT91843.1"/>
    </source>
</evidence>
<name>A0A485L323_9STRA</name>
<reference evidence="2" key="2">
    <citation type="submission" date="2019-06" db="EMBL/GenBank/DDBJ databases">
        <title>Genomics analysis of Aphanomyces spp. identifies a new class of oomycete effector associated with host adaptation.</title>
        <authorList>
            <person name="Gaulin E."/>
        </authorList>
    </citation>
    <scope>NUCLEOTIDE SEQUENCE</scope>
    <source>
        <strain evidence="2">CBS 578.67</strain>
    </source>
</reference>
<dbReference type="Proteomes" id="UP000332933">
    <property type="component" value="Unassembled WGS sequence"/>
</dbReference>
<sequence>MDRSMTQEGIATMETLRAKIAAETHALQALQARGASTMKCQHASDNAALTTLHDTQKRLLCEAHVAKGVELTRAIAFMVDLQTARQELETFQLDDEEVAQVDACRRLAALEVSAIEQLEAYDKAATSTSSIPHPVDKSALDATLLDEQHALDAHEIRLKQAQAQTRLADRHAMDKLVLAQRHAWAAEALVRQQTSDVDAMVLEHANQRDALQSVQTHQAEAIAQQDNADQCALGMVHDFEWAMAAEAAVIQDIVAGLSFTPVTPADGNPLPSSSPLAPVVTTPHHV</sequence>
<feature type="region of interest" description="Disordered" evidence="1">
    <location>
        <begin position="266"/>
        <end position="286"/>
    </location>
</feature>
<reference evidence="3 4" key="1">
    <citation type="submission" date="2019-03" db="EMBL/GenBank/DDBJ databases">
        <authorList>
            <person name="Gaulin E."/>
            <person name="Dumas B."/>
        </authorList>
    </citation>
    <scope>NUCLEOTIDE SEQUENCE [LARGE SCALE GENOMIC DNA]</scope>
    <source>
        <strain evidence="3">CBS 568.67</strain>
    </source>
</reference>
<feature type="compositionally biased region" description="Low complexity" evidence="1">
    <location>
        <begin position="269"/>
        <end position="286"/>
    </location>
</feature>